<organism evidence="1">
    <name type="scientific">Rhizophora mucronata</name>
    <name type="common">Asiatic mangrove</name>
    <dbReference type="NCBI Taxonomy" id="61149"/>
    <lineage>
        <taxon>Eukaryota</taxon>
        <taxon>Viridiplantae</taxon>
        <taxon>Streptophyta</taxon>
        <taxon>Embryophyta</taxon>
        <taxon>Tracheophyta</taxon>
        <taxon>Spermatophyta</taxon>
        <taxon>Magnoliopsida</taxon>
        <taxon>eudicotyledons</taxon>
        <taxon>Gunneridae</taxon>
        <taxon>Pentapetalae</taxon>
        <taxon>rosids</taxon>
        <taxon>fabids</taxon>
        <taxon>Malpighiales</taxon>
        <taxon>Rhizophoraceae</taxon>
        <taxon>Rhizophora</taxon>
    </lineage>
</organism>
<name>A0A2P2R4F9_RHIMU</name>
<dbReference type="AlphaFoldDB" id="A0A2P2R4F9"/>
<reference evidence="1" key="1">
    <citation type="submission" date="2018-02" db="EMBL/GenBank/DDBJ databases">
        <title>Rhizophora mucronata_Transcriptome.</title>
        <authorList>
            <person name="Meera S.P."/>
            <person name="Sreeshan A."/>
            <person name="Augustine A."/>
        </authorList>
    </citation>
    <scope>NUCLEOTIDE SEQUENCE</scope>
    <source>
        <tissue evidence="1">Leaf</tissue>
    </source>
</reference>
<accession>A0A2P2R4F9</accession>
<protein>
    <submittedName>
        <fullName evidence="1">Uncharacterized protein</fullName>
    </submittedName>
</protein>
<evidence type="ECO:0000313" key="1">
    <source>
        <dbReference type="EMBL" id="MBX74075.1"/>
    </source>
</evidence>
<proteinExistence type="predicted"/>
<dbReference type="EMBL" id="GGEC01093591">
    <property type="protein sequence ID" value="MBX74075.1"/>
    <property type="molecule type" value="Transcribed_RNA"/>
</dbReference>
<sequence>MLAAVQPCKYMAISFKYRVQTLVSIYPNICPLNSSANACLNSVKREIN</sequence>